<dbReference type="RefSeq" id="XP_037168159.1">
    <property type="nucleotide sequence ID" value="XM_037304666.1"/>
</dbReference>
<organism evidence="1 2">
    <name type="scientific">Letharia columbiana</name>
    <dbReference type="NCBI Taxonomy" id="112416"/>
    <lineage>
        <taxon>Eukaryota</taxon>
        <taxon>Fungi</taxon>
        <taxon>Dikarya</taxon>
        <taxon>Ascomycota</taxon>
        <taxon>Pezizomycotina</taxon>
        <taxon>Lecanoromycetes</taxon>
        <taxon>OSLEUM clade</taxon>
        <taxon>Lecanoromycetidae</taxon>
        <taxon>Lecanorales</taxon>
        <taxon>Lecanorineae</taxon>
        <taxon>Parmeliaceae</taxon>
        <taxon>Letharia</taxon>
    </lineage>
</organism>
<dbReference type="EMBL" id="JACCJC010000007">
    <property type="protein sequence ID" value="KAF6238863.1"/>
    <property type="molecule type" value="Genomic_DNA"/>
</dbReference>
<sequence length="69" mass="7912">MSTERQQIHTRTQTRIDVPSIAETLANKQKQQHYHQTASKAFHYEPEVLAKCTNKAGIGEQRALLSHVR</sequence>
<name>A0A8H6L7X5_9LECA</name>
<dbReference type="GeneID" id="59284406"/>
<dbReference type="AlphaFoldDB" id="A0A8H6L7X5"/>
<dbReference type="Proteomes" id="UP000578531">
    <property type="component" value="Unassembled WGS sequence"/>
</dbReference>
<protein>
    <submittedName>
        <fullName evidence="1">Uncharacterized protein</fullName>
    </submittedName>
</protein>
<accession>A0A8H6L7X5</accession>
<comment type="caution">
    <text evidence="1">The sequence shown here is derived from an EMBL/GenBank/DDBJ whole genome shotgun (WGS) entry which is preliminary data.</text>
</comment>
<proteinExistence type="predicted"/>
<evidence type="ECO:0000313" key="2">
    <source>
        <dbReference type="Proteomes" id="UP000578531"/>
    </source>
</evidence>
<reference evidence="1 2" key="1">
    <citation type="journal article" date="2020" name="Genomics">
        <title>Complete, high-quality genomes from long-read metagenomic sequencing of two wolf lichen thalli reveals enigmatic genome architecture.</title>
        <authorList>
            <person name="McKenzie S.K."/>
            <person name="Walston R.F."/>
            <person name="Allen J.L."/>
        </authorList>
    </citation>
    <scope>NUCLEOTIDE SEQUENCE [LARGE SCALE GENOMIC DNA]</scope>
    <source>
        <strain evidence="1">WasteWater2</strain>
    </source>
</reference>
<gene>
    <name evidence="1" type="ORF">HO173_002735</name>
</gene>
<evidence type="ECO:0000313" key="1">
    <source>
        <dbReference type="EMBL" id="KAF6238863.1"/>
    </source>
</evidence>
<keyword evidence="2" id="KW-1185">Reference proteome</keyword>